<evidence type="ECO:0008006" key="4">
    <source>
        <dbReference type="Google" id="ProtNLM"/>
    </source>
</evidence>
<dbReference type="Gene3D" id="3.10.450.50">
    <property type="match status" value="1"/>
</dbReference>
<evidence type="ECO:0000313" key="3">
    <source>
        <dbReference type="Proteomes" id="UP001499942"/>
    </source>
</evidence>
<dbReference type="SUPFAM" id="SSF54427">
    <property type="entry name" value="NTF2-like"/>
    <property type="match status" value="1"/>
</dbReference>
<name>A0ABP5YNM6_9ACTN</name>
<accession>A0ABP5YNM6</accession>
<feature type="compositionally biased region" description="Polar residues" evidence="1">
    <location>
        <begin position="22"/>
        <end position="31"/>
    </location>
</feature>
<evidence type="ECO:0000256" key="1">
    <source>
        <dbReference type="SAM" id="MobiDB-lite"/>
    </source>
</evidence>
<feature type="region of interest" description="Disordered" evidence="1">
    <location>
        <begin position="1"/>
        <end position="38"/>
    </location>
</feature>
<dbReference type="InterPro" id="IPR009959">
    <property type="entry name" value="Cyclase_SnoaL-like"/>
</dbReference>
<gene>
    <name evidence="2" type="ORF">GCM10010393_12840</name>
</gene>
<dbReference type="RefSeq" id="WP_344357487.1">
    <property type="nucleotide sequence ID" value="NZ_BAAASR010000006.1"/>
</dbReference>
<dbReference type="InterPro" id="IPR032710">
    <property type="entry name" value="NTF2-like_dom_sf"/>
</dbReference>
<dbReference type="EMBL" id="BAAASR010000006">
    <property type="protein sequence ID" value="GAA2483466.1"/>
    <property type="molecule type" value="Genomic_DNA"/>
</dbReference>
<dbReference type="PANTHER" id="PTHR38436">
    <property type="entry name" value="POLYKETIDE CYCLASE SNOAL-LIKE DOMAIN"/>
    <property type="match status" value="1"/>
</dbReference>
<dbReference type="Proteomes" id="UP001499942">
    <property type="component" value="Unassembled WGS sequence"/>
</dbReference>
<keyword evidence="3" id="KW-1185">Reference proteome</keyword>
<feature type="compositionally biased region" description="Polar residues" evidence="1">
    <location>
        <begin position="1"/>
        <end position="14"/>
    </location>
</feature>
<protein>
    <recommendedName>
        <fullName evidence="4">Ester cyclase</fullName>
    </recommendedName>
</protein>
<evidence type="ECO:0000313" key="2">
    <source>
        <dbReference type="EMBL" id="GAA2483466.1"/>
    </source>
</evidence>
<dbReference type="Pfam" id="PF07366">
    <property type="entry name" value="SnoaL"/>
    <property type="match status" value="1"/>
</dbReference>
<reference evidence="3" key="1">
    <citation type="journal article" date="2019" name="Int. J. Syst. Evol. Microbiol.">
        <title>The Global Catalogue of Microorganisms (GCM) 10K type strain sequencing project: providing services to taxonomists for standard genome sequencing and annotation.</title>
        <authorList>
            <consortium name="The Broad Institute Genomics Platform"/>
            <consortium name="The Broad Institute Genome Sequencing Center for Infectious Disease"/>
            <person name="Wu L."/>
            <person name="Ma J."/>
        </authorList>
    </citation>
    <scope>NUCLEOTIDE SEQUENCE [LARGE SCALE GENOMIC DNA]</scope>
    <source>
        <strain evidence="3">JCM 5062</strain>
    </source>
</reference>
<organism evidence="2 3">
    <name type="scientific">Streptomyces gobitricini</name>
    <dbReference type="NCBI Taxonomy" id="68211"/>
    <lineage>
        <taxon>Bacteria</taxon>
        <taxon>Bacillati</taxon>
        <taxon>Actinomycetota</taxon>
        <taxon>Actinomycetes</taxon>
        <taxon>Kitasatosporales</taxon>
        <taxon>Streptomycetaceae</taxon>
        <taxon>Streptomyces</taxon>
    </lineage>
</organism>
<dbReference type="PANTHER" id="PTHR38436:SF1">
    <property type="entry name" value="ESTER CYCLASE"/>
    <property type="match status" value="1"/>
</dbReference>
<sequence length="207" mass="23196">MTTHGIPAQTETTPGPTPGASPENTPGSTPEPTAARPPFRLTREHVHMVAELSWSKDNSRALEWYAPEYRAHLPGRPVMAGGQEFLDTLNMVRAAKPDLDVEWHDILIEGNQAVLRLTFRGHQWGPLFGIPPTGRLLEIDEIIEETYDDQGRMVEFRQEGDYAGMLMQMGIVPPPGTGPLGTIAHSVRTAVRLSWLDRKHRKEQQRH</sequence>
<proteinExistence type="predicted"/>
<comment type="caution">
    <text evidence="2">The sequence shown here is derived from an EMBL/GenBank/DDBJ whole genome shotgun (WGS) entry which is preliminary data.</text>
</comment>